<feature type="domain" description="Gfo/Idh/MocA-like oxidoreductase C-terminal" evidence="2">
    <location>
        <begin position="230"/>
        <end position="413"/>
    </location>
</feature>
<accession>A0A1T5B3Q6</accession>
<dbReference type="Pfam" id="PF02894">
    <property type="entry name" value="GFO_IDH_MocA_C"/>
    <property type="match status" value="1"/>
</dbReference>
<dbReference type="GO" id="GO:0000166">
    <property type="term" value="F:nucleotide binding"/>
    <property type="evidence" value="ECO:0007669"/>
    <property type="project" value="InterPro"/>
</dbReference>
<dbReference type="EMBL" id="FUYQ01000005">
    <property type="protein sequence ID" value="SKB41921.1"/>
    <property type="molecule type" value="Genomic_DNA"/>
</dbReference>
<dbReference type="InterPro" id="IPR036291">
    <property type="entry name" value="NAD(P)-bd_dom_sf"/>
</dbReference>
<dbReference type="Pfam" id="PF01408">
    <property type="entry name" value="GFO_IDH_MocA"/>
    <property type="match status" value="1"/>
</dbReference>
<organism evidence="3 4">
    <name type="scientific">Parabacteroides chartae</name>
    <dbReference type="NCBI Taxonomy" id="1037355"/>
    <lineage>
        <taxon>Bacteria</taxon>
        <taxon>Pseudomonadati</taxon>
        <taxon>Bacteroidota</taxon>
        <taxon>Bacteroidia</taxon>
        <taxon>Bacteroidales</taxon>
        <taxon>Tannerellaceae</taxon>
        <taxon>Parabacteroides</taxon>
    </lineage>
</organism>
<dbReference type="InterPro" id="IPR019546">
    <property type="entry name" value="TAT_signal_bac_arc"/>
</dbReference>
<dbReference type="InterPro" id="IPR004104">
    <property type="entry name" value="Gfo/Idh/MocA-like_OxRdtase_C"/>
</dbReference>
<sequence>MTSRRNFIKKAAMGTAALTVGGVLPGFSAKSYSNIVGANDKIRVGAIGVNSRGMALATNFAKQQGCEITRICDVDSRAIAKCITSIEKAASYKPKGEKDLRKMVESKDVDAVIVATPDHWHAPAALYALKAGKEVYLEKPCSYAPAEGEILIQAAAKYGRVLQMGNQRRSWPNVQEGIKALKEGIIGNVHFGKAWYTNNRPSIGIGKEVAVPEWLDWDLWQGPAPRVAFKDNFVHYNWHWFWRWGTGEALNNGTHMIDILRWGMDVDYPTMVNSAGGRYFHKDDWETPDTQVINIEFGKSKSMTWEGRSCNGRSIEGSTVGCMFYGDKGSMLITGSDGYKIFGLDDKVIKEQTSKIAIDPRNLMNPAERLDAYHIQNFFDGIRKSAALNSDITSGHKSTLLMQLGNISQRVGRSLDIDPLNGRIQQDSIAMKLWNRDYEQGWEMKL</sequence>
<dbReference type="PANTHER" id="PTHR43818:SF5">
    <property type="entry name" value="OXIDOREDUCTASE FAMILY PROTEIN"/>
    <property type="match status" value="1"/>
</dbReference>
<gene>
    <name evidence="3" type="ORF">SAMN05660349_01062</name>
</gene>
<feature type="domain" description="Gfo/Idh/MocA-like oxidoreductase N-terminal" evidence="1">
    <location>
        <begin position="42"/>
        <end position="165"/>
    </location>
</feature>
<evidence type="ECO:0000313" key="3">
    <source>
        <dbReference type="EMBL" id="SKB41921.1"/>
    </source>
</evidence>
<dbReference type="NCBIfam" id="TIGR01409">
    <property type="entry name" value="TAT_signal_seq"/>
    <property type="match status" value="1"/>
</dbReference>
<protein>
    <submittedName>
        <fullName evidence="3">Tat (Twin-arginine translocation) pathway signal sequence</fullName>
    </submittedName>
</protein>
<evidence type="ECO:0000313" key="4">
    <source>
        <dbReference type="Proteomes" id="UP000190852"/>
    </source>
</evidence>
<dbReference type="Gene3D" id="3.40.50.720">
    <property type="entry name" value="NAD(P)-binding Rossmann-like Domain"/>
    <property type="match status" value="1"/>
</dbReference>
<dbReference type="Proteomes" id="UP000190852">
    <property type="component" value="Unassembled WGS sequence"/>
</dbReference>
<proteinExistence type="predicted"/>
<dbReference type="PROSITE" id="PS51318">
    <property type="entry name" value="TAT"/>
    <property type="match status" value="1"/>
</dbReference>
<dbReference type="InterPro" id="IPR006311">
    <property type="entry name" value="TAT_signal"/>
</dbReference>
<dbReference type="AlphaFoldDB" id="A0A1T5B3Q6"/>
<reference evidence="4" key="1">
    <citation type="submission" date="2017-02" db="EMBL/GenBank/DDBJ databases">
        <authorList>
            <person name="Varghese N."/>
            <person name="Submissions S."/>
        </authorList>
    </citation>
    <scope>NUCLEOTIDE SEQUENCE [LARGE SCALE GENOMIC DNA]</scope>
    <source>
        <strain evidence="4">DSM 24967</strain>
    </source>
</reference>
<evidence type="ECO:0000259" key="2">
    <source>
        <dbReference type="Pfam" id="PF02894"/>
    </source>
</evidence>
<dbReference type="PANTHER" id="PTHR43818">
    <property type="entry name" value="BCDNA.GH03377"/>
    <property type="match status" value="1"/>
</dbReference>
<dbReference type="RefSeq" id="WP_079682715.1">
    <property type="nucleotide sequence ID" value="NZ_FUYQ01000005.1"/>
</dbReference>
<dbReference type="SUPFAM" id="SSF55347">
    <property type="entry name" value="Glyceraldehyde-3-phosphate dehydrogenase-like, C-terminal domain"/>
    <property type="match status" value="1"/>
</dbReference>
<evidence type="ECO:0000259" key="1">
    <source>
        <dbReference type="Pfam" id="PF01408"/>
    </source>
</evidence>
<dbReference type="SUPFAM" id="SSF51735">
    <property type="entry name" value="NAD(P)-binding Rossmann-fold domains"/>
    <property type="match status" value="1"/>
</dbReference>
<dbReference type="InterPro" id="IPR050463">
    <property type="entry name" value="Gfo/Idh/MocA_oxidrdct_glycsds"/>
</dbReference>
<keyword evidence="4" id="KW-1185">Reference proteome</keyword>
<dbReference type="InterPro" id="IPR000683">
    <property type="entry name" value="Gfo/Idh/MocA-like_OxRdtase_N"/>
</dbReference>
<name>A0A1T5B3Q6_9BACT</name>
<dbReference type="Gene3D" id="3.30.360.10">
    <property type="entry name" value="Dihydrodipicolinate Reductase, domain 2"/>
    <property type="match status" value="1"/>
</dbReference>